<dbReference type="GO" id="GO:0016829">
    <property type="term" value="F:lyase activity"/>
    <property type="evidence" value="ECO:0007669"/>
    <property type="project" value="UniProtKB-KW"/>
</dbReference>
<dbReference type="InterPro" id="IPR017926">
    <property type="entry name" value="GATASE"/>
</dbReference>
<keyword evidence="5 10" id="KW-0315">Glutamine amidotransferase</keyword>
<dbReference type="Proteomes" id="UP000301751">
    <property type="component" value="Unassembled WGS sequence"/>
</dbReference>
<evidence type="ECO:0000256" key="9">
    <source>
        <dbReference type="ARBA" id="ARBA00049534"/>
    </source>
</evidence>
<comment type="function">
    <text evidence="10">IGPS catalyzes the conversion of PRFAR and glutamine to IGP, AICAR and glutamate. The HisH subunit catalyzes the hydrolysis of glutamine to glutamate and ammonia as part of the synthesis of IGP and AICAR. The resulting ammonia molecule is channeled to the active site of HisF.</text>
</comment>
<keyword evidence="3 10" id="KW-0028">Amino-acid biosynthesis</keyword>
<dbReference type="GO" id="GO:0005737">
    <property type="term" value="C:cytoplasm"/>
    <property type="evidence" value="ECO:0007669"/>
    <property type="project" value="UniProtKB-SubCell"/>
</dbReference>
<evidence type="ECO:0000259" key="12">
    <source>
        <dbReference type="Pfam" id="PF00117"/>
    </source>
</evidence>
<keyword evidence="14" id="KW-1185">Reference proteome</keyword>
<dbReference type="GO" id="GO:0000107">
    <property type="term" value="F:imidazoleglycerol-phosphate synthase activity"/>
    <property type="evidence" value="ECO:0007669"/>
    <property type="project" value="UniProtKB-UniRule"/>
</dbReference>
<evidence type="ECO:0000256" key="2">
    <source>
        <dbReference type="ARBA" id="ARBA00011152"/>
    </source>
</evidence>
<keyword evidence="10" id="KW-0963">Cytoplasm</keyword>
<dbReference type="Gene3D" id="3.40.50.880">
    <property type="match status" value="1"/>
</dbReference>
<comment type="subunit">
    <text evidence="2 10">Heterodimer of HisH and HisF.</text>
</comment>
<comment type="catalytic activity">
    <reaction evidence="9 10">
        <text>L-glutamine + H2O = L-glutamate + NH4(+)</text>
        <dbReference type="Rhea" id="RHEA:15889"/>
        <dbReference type="ChEBI" id="CHEBI:15377"/>
        <dbReference type="ChEBI" id="CHEBI:28938"/>
        <dbReference type="ChEBI" id="CHEBI:29985"/>
        <dbReference type="ChEBI" id="CHEBI:58359"/>
        <dbReference type="EC" id="3.5.1.2"/>
    </reaction>
</comment>
<keyword evidence="7 10" id="KW-0456">Lyase</keyword>
<accession>A0A480B215</accession>
<dbReference type="UniPathway" id="UPA00031">
    <property type="reaction ID" value="UER00010"/>
</dbReference>
<dbReference type="HAMAP" id="MF_00278">
    <property type="entry name" value="HisH"/>
    <property type="match status" value="1"/>
</dbReference>
<dbReference type="InterPro" id="IPR029062">
    <property type="entry name" value="Class_I_gatase-like"/>
</dbReference>
<dbReference type="PANTHER" id="PTHR42701:SF1">
    <property type="entry name" value="IMIDAZOLE GLYCEROL PHOSPHATE SYNTHASE SUBUNIT HISH"/>
    <property type="match status" value="1"/>
</dbReference>
<feature type="active site" description="Nucleophile" evidence="10 11">
    <location>
        <position position="81"/>
    </location>
</feature>
<dbReference type="EC" id="3.5.1.2" evidence="10"/>
<comment type="subcellular location">
    <subcellularLocation>
        <location evidence="10">Cytoplasm</location>
    </subcellularLocation>
</comment>
<evidence type="ECO:0000256" key="4">
    <source>
        <dbReference type="ARBA" id="ARBA00022801"/>
    </source>
</evidence>
<comment type="caution">
    <text evidence="13">The sequence shown here is derived from an EMBL/GenBank/DDBJ whole genome shotgun (WGS) entry which is preliminary data.</text>
</comment>
<evidence type="ECO:0000256" key="10">
    <source>
        <dbReference type="HAMAP-Rule" id="MF_00278"/>
    </source>
</evidence>
<dbReference type="CDD" id="cd01748">
    <property type="entry name" value="GATase1_IGP_Synthase"/>
    <property type="match status" value="1"/>
</dbReference>
<dbReference type="InterPro" id="IPR010139">
    <property type="entry name" value="Imidazole-glycPsynth_HisH"/>
</dbReference>
<dbReference type="AlphaFoldDB" id="A0A480B215"/>
<evidence type="ECO:0000256" key="5">
    <source>
        <dbReference type="ARBA" id="ARBA00022962"/>
    </source>
</evidence>
<organism evidence="13 14">
    <name type="scientific">Pseudaquabacterium pictum</name>
    <dbReference type="NCBI Taxonomy" id="2315236"/>
    <lineage>
        <taxon>Bacteria</taxon>
        <taxon>Pseudomonadati</taxon>
        <taxon>Pseudomonadota</taxon>
        <taxon>Betaproteobacteria</taxon>
        <taxon>Burkholderiales</taxon>
        <taxon>Sphaerotilaceae</taxon>
        <taxon>Pseudaquabacterium</taxon>
    </lineage>
</organism>
<dbReference type="PROSITE" id="PS51273">
    <property type="entry name" value="GATASE_TYPE_1"/>
    <property type="match status" value="1"/>
</dbReference>
<comment type="catalytic activity">
    <reaction evidence="8 10">
        <text>5-[(5-phospho-1-deoxy-D-ribulos-1-ylimino)methylamino]-1-(5-phospho-beta-D-ribosyl)imidazole-4-carboxamide + L-glutamine = D-erythro-1-(imidazol-4-yl)glycerol 3-phosphate + 5-amino-1-(5-phospho-beta-D-ribosyl)imidazole-4-carboxamide + L-glutamate + H(+)</text>
        <dbReference type="Rhea" id="RHEA:24793"/>
        <dbReference type="ChEBI" id="CHEBI:15378"/>
        <dbReference type="ChEBI" id="CHEBI:29985"/>
        <dbReference type="ChEBI" id="CHEBI:58278"/>
        <dbReference type="ChEBI" id="CHEBI:58359"/>
        <dbReference type="ChEBI" id="CHEBI:58475"/>
        <dbReference type="ChEBI" id="CHEBI:58525"/>
        <dbReference type="EC" id="4.3.2.10"/>
    </reaction>
</comment>
<comment type="pathway">
    <text evidence="1 10">Amino-acid biosynthesis; L-histidine biosynthesis; L-histidine from 5-phospho-alpha-D-ribose 1-diphosphate: step 5/9.</text>
</comment>
<evidence type="ECO:0000256" key="8">
    <source>
        <dbReference type="ARBA" id="ARBA00047838"/>
    </source>
</evidence>
<dbReference type="OrthoDB" id="9813383at2"/>
<evidence type="ECO:0000256" key="6">
    <source>
        <dbReference type="ARBA" id="ARBA00023102"/>
    </source>
</evidence>
<evidence type="ECO:0000256" key="3">
    <source>
        <dbReference type="ARBA" id="ARBA00022605"/>
    </source>
</evidence>
<dbReference type="PANTHER" id="PTHR42701">
    <property type="entry name" value="IMIDAZOLE GLYCEROL PHOSPHATE SYNTHASE SUBUNIT HISH"/>
    <property type="match status" value="1"/>
</dbReference>
<evidence type="ECO:0000313" key="14">
    <source>
        <dbReference type="Proteomes" id="UP000301751"/>
    </source>
</evidence>
<dbReference type="GO" id="GO:0004359">
    <property type="term" value="F:glutaminase activity"/>
    <property type="evidence" value="ECO:0007669"/>
    <property type="project" value="UniProtKB-EC"/>
</dbReference>
<sequence length="215" mass="22312">MRVGVVDYGVGNLGSVLRALASLGAEATALRQPAELAEVDRLVLPGVGSFTTCMGLLDDGGWTTALQRQVQDHGTPLLGICLGMQLLASSGLEGAHRPGGTPGLGLVPGRVVSLASLGCIQRLPHVGWNGVQPAQDDALLGGIPTGTDFYFVHSYGMVPDDSAHLLATTDYGLPVAAVVRHGPVCGTQFHPEKSGRAGFRLLRNFLALVTEPVPC</sequence>
<feature type="active site" evidence="10 11">
    <location>
        <position position="190"/>
    </location>
</feature>
<evidence type="ECO:0000256" key="11">
    <source>
        <dbReference type="PIRSR" id="PIRSR000495-1"/>
    </source>
</evidence>
<dbReference type="RefSeq" id="WP_137735628.1">
    <property type="nucleotide sequence ID" value="NZ_BJCL01000022.1"/>
</dbReference>
<keyword evidence="6 10" id="KW-0368">Histidine biosynthesis</keyword>
<evidence type="ECO:0000313" key="13">
    <source>
        <dbReference type="EMBL" id="GCL65925.1"/>
    </source>
</evidence>
<gene>
    <name evidence="13" type="primary">hisH_2</name>
    <name evidence="10" type="synonym">hisH</name>
    <name evidence="13" type="ORF">AQPW35_50060</name>
</gene>
<name>A0A480B215_9BURK</name>
<dbReference type="NCBIfam" id="TIGR01855">
    <property type="entry name" value="IMP_synth_hisH"/>
    <property type="match status" value="1"/>
</dbReference>
<dbReference type="GO" id="GO:0000105">
    <property type="term" value="P:L-histidine biosynthetic process"/>
    <property type="evidence" value="ECO:0007669"/>
    <property type="project" value="UniProtKB-UniRule"/>
</dbReference>
<evidence type="ECO:0000256" key="1">
    <source>
        <dbReference type="ARBA" id="ARBA00005091"/>
    </source>
</evidence>
<reference evidence="14" key="1">
    <citation type="submission" date="2019-03" db="EMBL/GenBank/DDBJ databases">
        <title>Aquabacterium pictum sp.nov., the first bacteriochlorophyll a-containing freshwater bacterium in the genus Aquabacterium of the class Betaproteobacteria.</title>
        <authorList>
            <person name="Hirose S."/>
            <person name="Tank M."/>
            <person name="Hara E."/>
            <person name="Tamaki H."/>
            <person name="Takaichi S."/>
            <person name="Haruta S."/>
            <person name="Hanada S."/>
        </authorList>
    </citation>
    <scope>NUCLEOTIDE SEQUENCE [LARGE SCALE GENOMIC DNA]</scope>
    <source>
        <strain evidence="14">W35</strain>
    </source>
</reference>
<proteinExistence type="inferred from homology"/>
<dbReference type="SUPFAM" id="SSF52317">
    <property type="entry name" value="Class I glutamine amidotransferase-like"/>
    <property type="match status" value="1"/>
</dbReference>
<protein>
    <recommendedName>
        <fullName evidence="10">Imidazole glycerol phosphate synthase subunit HisH</fullName>
        <ecNumber evidence="10">4.3.2.10</ecNumber>
    </recommendedName>
    <alternativeName>
        <fullName evidence="10">IGP synthase glutaminase subunit</fullName>
        <ecNumber evidence="10">3.5.1.2</ecNumber>
    </alternativeName>
    <alternativeName>
        <fullName evidence="10">IGP synthase subunit HisH</fullName>
    </alternativeName>
    <alternativeName>
        <fullName evidence="10">ImGP synthase subunit HisH</fullName>
        <shortName evidence="10">IGPS subunit HisH</shortName>
    </alternativeName>
</protein>
<dbReference type="EMBL" id="BJCL01000022">
    <property type="protein sequence ID" value="GCL65925.1"/>
    <property type="molecule type" value="Genomic_DNA"/>
</dbReference>
<dbReference type="PIRSF" id="PIRSF000495">
    <property type="entry name" value="Amidotransf_hisH"/>
    <property type="match status" value="1"/>
</dbReference>
<dbReference type="Pfam" id="PF00117">
    <property type="entry name" value="GATase"/>
    <property type="match status" value="1"/>
</dbReference>
<feature type="domain" description="Glutamine amidotransferase" evidence="12">
    <location>
        <begin position="5"/>
        <end position="206"/>
    </location>
</feature>
<feature type="active site" evidence="10 11">
    <location>
        <position position="192"/>
    </location>
</feature>
<keyword evidence="4 10" id="KW-0378">Hydrolase</keyword>
<evidence type="ECO:0000256" key="7">
    <source>
        <dbReference type="ARBA" id="ARBA00023239"/>
    </source>
</evidence>
<dbReference type="EC" id="4.3.2.10" evidence="10"/>